<dbReference type="PANTHER" id="PTHR48075">
    <property type="entry name" value="3-HYDROXYACYL-COA DEHYDROGENASE FAMILY PROTEIN"/>
    <property type="match status" value="1"/>
</dbReference>
<dbReference type="NCBIfam" id="NF006143">
    <property type="entry name" value="PRK08293.1"/>
    <property type="match status" value="1"/>
</dbReference>
<dbReference type="InterPro" id="IPR006176">
    <property type="entry name" value="3-OHacyl-CoA_DH_NAD-bd"/>
</dbReference>
<comment type="caution">
    <text evidence="5">The sequence shown here is derived from an EMBL/GenBank/DDBJ whole genome shotgun (WGS) entry which is preliminary data.</text>
</comment>
<gene>
    <name evidence="5" type="ORF">FCL42_05205</name>
</gene>
<organism evidence="5 6">
    <name type="scientific">Ferrimonas aestuarii</name>
    <dbReference type="NCBI Taxonomy" id="2569539"/>
    <lineage>
        <taxon>Bacteria</taxon>
        <taxon>Pseudomonadati</taxon>
        <taxon>Pseudomonadota</taxon>
        <taxon>Gammaproteobacteria</taxon>
        <taxon>Alteromonadales</taxon>
        <taxon>Ferrimonadaceae</taxon>
        <taxon>Ferrimonas</taxon>
    </lineage>
</organism>
<dbReference type="GO" id="GO:0006631">
    <property type="term" value="P:fatty acid metabolic process"/>
    <property type="evidence" value="ECO:0007669"/>
    <property type="project" value="InterPro"/>
</dbReference>
<dbReference type="PIRSF" id="PIRSF000105">
    <property type="entry name" value="HCDH"/>
    <property type="match status" value="1"/>
</dbReference>
<dbReference type="AlphaFoldDB" id="A0A4U1BQD5"/>
<evidence type="ECO:0000259" key="3">
    <source>
        <dbReference type="Pfam" id="PF00725"/>
    </source>
</evidence>
<name>A0A4U1BQD5_9GAMM</name>
<dbReference type="GO" id="GO:0070403">
    <property type="term" value="F:NAD+ binding"/>
    <property type="evidence" value="ECO:0007669"/>
    <property type="project" value="InterPro"/>
</dbReference>
<dbReference type="RefSeq" id="WP_136862336.1">
    <property type="nucleotide sequence ID" value="NZ_SWCJ01000003.1"/>
</dbReference>
<evidence type="ECO:0000256" key="2">
    <source>
        <dbReference type="PIRSR" id="PIRSR000105-1"/>
    </source>
</evidence>
<evidence type="ECO:0000313" key="5">
    <source>
        <dbReference type="EMBL" id="TKB56532.1"/>
    </source>
</evidence>
<feature type="domain" description="3-hydroxyacyl-CoA dehydrogenase NAD binding" evidence="4">
    <location>
        <begin position="9"/>
        <end position="186"/>
    </location>
</feature>
<dbReference type="InterPro" id="IPR013328">
    <property type="entry name" value="6PGD_dom2"/>
</dbReference>
<reference evidence="5 6" key="1">
    <citation type="submission" date="2019-04" db="EMBL/GenBank/DDBJ databases">
        <authorList>
            <person name="Hwang J.C."/>
        </authorList>
    </citation>
    <scope>NUCLEOTIDE SEQUENCE [LARGE SCALE GENOMIC DNA]</scope>
    <source>
        <strain evidence="5 6">IMCC35002</strain>
    </source>
</reference>
<feature type="domain" description="3-hydroxyacyl-CoA dehydrogenase C-terminal" evidence="3">
    <location>
        <begin position="191"/>
        <end position="290"/>
    </location>
</feature>
<evidence type="ECO:0000313" key="6">
    <source>
        <dbReference type="Proteomes" id="UP000305675"/>
    </source>
</evidence>
<dbReference type="OrthoDB" id="5389341at2"/>
<feature type="site" description="Important for catalytic activity" evidence="2">
    <location>
        <position position="144"/>
    </location>
</feature>
<dbReference type="Pfam" id="PF00725">
    <property type="entry name" value="3HCDH"/>
    <property type="match status" value="1"/>
</dbReference>
<dbReference type="Proteomes" id="UP000305675">
    <property type="component" value="Unassembled WGS sequence"/>
</dbReference>
<dbReference type="SUPFAM" id="SSF48179">
    <property type="entry name" value="6-phosphogluconate dehydrogenase C-terminal domain-like"/>
    <property type="match status" value="1"/>
</dbReference>
<dbReference type="InterPro" id="IPR006108">
    <property type="entry name" value="3HC_DH_C"/>
</dbReference>
<evidence type="ECO:0000256" key="1">
    <source>
        <dbReference type="ARBA" id="ARBA00023002"/>
    </source>
</evidence>
<dbReference type="SUPFAM" id="SSF51735">
    <property type="entry name" value="NAD(P)-binding Rossmann-fold domains"/>
    <property type="match status" value="1"/>
</dbReference>
<accession>A0A4U1BQD5</accession>
<dbReference type="Pfam" id="PF02737">
    <property type="entry name" value="3HCDH_N"/>
    <property type="match status" value="1"/>
</dbReference>
<proteinExistence type="predicted"/>
<dbReference type="GO" id="GO:0003857">
    <property type="term" value="F:(3S)-3-hydroxyacyl-CoA dehydrogenase (NAD+) activity"/>
    <property type="evidence" value="ECO:0007669"/>
    <property type="project" value="UniProtKB-EC"/>
</dbReference>
<evidence type="ECO:0000259" key="4">
    <source>
        <dbReference type="Pfam" id="PF02737"/>
    </source>
</evidence>
<dbReference type="PANTHER" id="PTHR48075:SF5">
    <property type="entry name" value="3-HYDROXYBUTYRYL-COA DEHYDROGENASE"/>
    <property type="match status" value="1"/>
</dbReference>
<keyword evidence="6" id="KW-1185">Reference proteome</keyword>
<keyword evidence="1 5" id="KW-0560">Oxidoreductase</keyword>
<sequence>MSASALDRVTVLGAGVLGSQIAWHSAYMGKQVVLFEPMPEGRLACERALATYEGIYRSELGASEQQLLQLRSRLSIESELSVAVSDADLVIEAVPEVPKIKHQVYRQLASLLPERTLVASNSSTLLCGDFADDVGCPERLCSLHFANLIWKINIAELMAHERTDISTVERVTQFAVEIGMVPIAVKKPTNGYVLNSLLVPLANAAQTLITQGVADAHTIDRTYMIMNRGCAAGPCAMMDVVGFNTIVNIFSHWGQVQGDSQMLANADYLKREFLDKGKLGLQSGEGYYRYPEPSYEAVDFLEVPDISVATRIAEQVCG</sequence>
<dbReference type="InterPro" id="IPR022694">
    <property type="entry name" value="3-OHacyl-CoA_DH"/>
</dbReference>
<dbReference type="Gene3D" id="3.40.50.720">
    <property type="entry name" value="NAD(P)-binding Rossmann-like Domain"/>
    <property type="match status" value="1"/>
</dbReference>
<dbReference type="EMBL" id="SWCJ01000003">
    <property type="protein sequence ID" value="TKB56532.1"/>
    <property type="molecule type" value="Genomic_DNA"/>
</dbReference>
<dbReference type="InterPro" id="IPR036291">
    <property type="entry name" value="NAD(P)-bd_dom_sf"/>
</dbReference>
<dbReference type="InterPro" id="IPR008927">
    <property type="entry name" value="6-PGluconate_DH-like_C_sf"/>
</dbReference>
<dbReference type="EC" id="1.1.1.35" evidence="5"/>
<protein>
    <submittedName>
        <fullName evidence="5">3-hydroxyacyl-CoA dehydrogenase</fullName>
        <ecNumber evidence="5">1.1.1.35</ecNumber>
    </submittedName>
</protein>
<dbReference type="Gene3D" id="1.10.1040.10">
    <property type="entry name" value="N-(1-d-carboxylethyl)-l-norvaline Dehydrogenase, domain 2"/>
    <property type="match status" value="1"/>
</dbReference>